<dbReference type="AlphaFoldDB" id="A0ABD4A356"/>
<protein>
    <submittedName>
        <fullName evidence="1">Uncharacterized protein</fullName>
    </submittedName>
</protein>
<evidence type="ECO:0000313" key="2">
    <source>
        <dbReference type="Proteomes" id="UP000032076"/>
    </source>
</evidence>
<dbReference type="Proteomes" id="UP000032076">
    <property type="component" value="Unassembled WGS sequence"/>
</dbReference>
<gene>
    <name evidence="1" type="ORF">B4167_0255</name>
</gene>
<name>A0ABD4A356_9BACI</name>
<organism evidence="1 2">
    <name type="scientific">Caldibacillus thermoamylovorans</name>
    <dbReference type="NCBI Taxonomy" id="35841"/>
    <lineage>
        <taxon>Bacteria</taxon>
        <taxon>Bacillati</taxon>
        <taxon>Bacillota</taxon>
        <taxon>Bacilli</taxon>
        <taxon>Bacillales</taxon>
        <taxon>Bacillaceae</taxon>
        <taxon>Caldibacillus</taxon>
    </lineage>
</organism>
<sequence>MMKKHSTINSLHRGGLFSMHIMKRQVENVVVGVNQIV</sequence>
<evidence type="ECO:0000313" key="1">
    <source>
        <dbReference type="EMBL" id="KIO71301.1"/>
    </source>
</evidence>
<reference evidence="1 2" key="1">
    <citation type="submission" date="2015-01" db="EMBL/GenBank/DDBJ databases">
        <title>Draft Genome Sequences of Four Bacillus thermoamylovorans Strains, Isolated From Food Products.</title>
        <authorList>
            <person name="Krawcyk A.O."/>
            <person name="Berendsen E.M."/>
            <person name="Eijlander R.T."/>
            <person name="de Jong A."/>
            <person name="Wells-Bennik M."/>
            <person name="Kuipers O.P."/>
        </authorList>
    </citation>
    <scope>NUCLEOTIDE SEQUENCE [LARGE SCALE GENOMIC DNA]</scope>
    <source>
        <strain evidence="1 2">B4167</strain>
    </source>
</reference>
<comment type="caution">
    <text evidence="1">The sequence shown here is derived from an EMBL/GenBank/DDBJ whole genome shotgun (WGS) entry which is preliminary data.</text>
</comment>
<accession>A0ABD4A356</accession>
<proteinExistence type="predicted"/>
<dbReference type="EMBL" id="JXLU01000131">
    <property type="protein sequence ID" value="KIO71301.1"/>
    <property type="molecule type" value="Genomic_DNA"/>
</dbReference>